<organism evidence="1 2">
    <name type="scientific">Bathymodiolus thermophilus thioautotrophic gill symbiont</name>
    <dbReference type="NCBI Taxonomy" id="2360"/>
    <lineage>
        <taxon>Bacteria</taxon>
        <taxon>Pseudomonadati</taxon>
        <taxon>Pseudomonadota</taxon>
        <taxon>Gammaproteobacteria</taxon>
        <taxon>sulfur-oxidizing symbionts</taxon>
    </lineage>
</organism>
<dbReference type="EMBL" id="CAHJWF010000443">
    <property type="protein sequence ID" value="CAB5507651.1"/>
    <property type="molecule type" value="Genomic_DNA"/>
</dbReference>
<reference evidence="1 2" key="1">
    <citation type="submission" date="2020-05" db="EMBL/GenBank/DDBJ databases">
        <authorList>
            <person name="Petersen J."/>
            <person name="Sayavedra L."/>
        </authorList>
    </citation>
    <scope>NUCLEOTIDE SEQUENCE [LARGE SCALE GENOMIC DNA]</scope>
    <source>
        <strain evidence="1">B azoricus SOX ET2 1586I</strain>
    </source>
</reference>
<evidence type="ECO:0008006" key="3">
    <source>
        <dbReference type="Google" id="ProtNLM"/>
    </source>
</evidence>
<gene>
    <name evidence="1" type="ORF">AZO1586I_1939</name>
</gene>
<name>A0ABN7GD04_9GAMM</name>
<sequence>MLFTKKLGKYKTQYNSVYSVFNIFLRSYKMAKNGKISLILKFC</sequence>
<dbReference type="Proteomes" id="UP000626656">
    <property type="component" value="Unassembled WGS sequence"/>
</dbReference>
<accession>A0ABN7GD04</accession>
<keyword evidence="2" id="KW-1185">Reference proteome</keyword>
<proteinExistence type="predicted"/>
<evidence type="ECO:0000313" key="2">
    <source>
        <dbReference type="Proteomes" id="UP000626656"/>
    </source>
</evidence>
<comment type="caution">
    <text evidence="1">The sequence shown here is derived from an EMBL/GenBank/DDBJ whole genome shotgun (WGS) entry which is preliminary data.</text>
</comment>
<evidence type="ECO:0000313" key="1">
    <source>
        <dbReference type="EMBL" id="CAB5507651.1"/>
    </source>
</evidence>
<protein>
    <recommendedName>
        <fullName evidence="3">Transposase</fullName>
    </recommendedName>
</protein>